<reference evidence="1" key="2">
    <citation type="journal article" date="2015" name="Data Brief">
        <title>Shoot transcriptome of the giant reed, Arundo donax.</title>
        <authorList>
            <person name="Barrero R.A."/>
            <person name="Guerrero F.D."/>
            <person name="Moolhuijzen P."/>
            <person name="Goolsby J.A."/>
            <person name="Tidwell J."/>
            <person name="Bellgard S.E."/>
            <person name="Bellgard M.I."/>
        </authorList>
    </citation>
    <scope>NUCLEOTIDE SEQUENCE</scope>
    <source>
        <tissue evidence="1">Shoot tissue taken approximately 20 cm above the soil surface</tissue>
    </source>
</reference>
<dbReference type="EMBL" id="GBRH01180341">
    <property type="protein sequence ID" value="JAE17555.1"/>
    <property type="molecule type" value="Transcribed_RNA"/>
</dbReference>
<dbReference type="AlphaFoldDB" id="A0A0A9FXJ9"/>
<name>A0A0A9FXJ9_ARUDO</name>
<evidence type="ECO:0000313" key="1">
    <source>
        <dbReference type="EMBL" id="JAE17555.1"/>
    </source>
</evidence>
<reference evidence="1" key="1">
    <citation type="submission" date="2014-09" db="EMBL/GenBank/DDBJ databases">
        <authorList>
            <person name="Magalhaes I.L.F."/>
            <person name="Oliveira U."/>
            <person name="Santos F.R."/>
            <person name="Vidigal T.H.D.A."/>
            <person name="Brescovit A.D."/>
            <person name="Santos A.J."/>
        </authorList>
    </citation>
    <scope>NUCLEOTIDE SEQUENCE</scope>
    <source>
        <tissue evidence="1">Shoot tissue taken approximately 20 cm above the soil surface</tissue>
    </source>
</reference>
<proteinExistence type="predicted"/>
<sequence length="26" mass="3106">MFRSSENRINRTCLIKINQDVLINLN</sequence>
<protein>
    <submittedName>
        <fullName evidence="1">Uncharacterized protein</fullName>
    </submittedName>
</protein>
<accession>A0A0A9FXJ9</accession>
<organism evidence="1">
    <name type="scientific">Arundo donax</name>
    <name type="common">Giant reed</name>
    <name type="synonym">Donax arundinaceus</name>
    <dbReference type="NCBI Taxonomy" id="35708"/>
    <lineage>
        <taxon>Eukaryota</taxon>
        <taxon>Viridiplantae</taxon>
        <taxon>Streptophyta</taxon>
        <taxon>Embryophyta</taxon>
        <taxon>Tracheophyta</taxon>
        <taxon>Spermatophyta</taxon>
        <taxon>Magnoliopsida</taxon>
        <taxon>Liliopsida</taxon>
        <taxon>Poales</taxon>
        <taxon>Poaceae</taxon>
        <taxon>PACMAD clade</taxon>
        <taxon>Arundinoideae</taxon>
        <taxon>Arundineae</taxon>
        <taxon>Arundo</taxon>
    </lineage>
</organism>